<keyword evidence="3" id="KW-1185">Reference proteome</keyword>
<dbReference type="HOGENOM" id="CLU_066780_2_0_1"/>
<accession>B8BTH3</accession>
<dbReference type="OMA" id="WYCLFVG"/>
<feature type="transmembrane region" description="Helical" evidence="1">
    <location>
        <begin position="110"/>
        <end position="129"/>
    </location>
</feature>
<feature type="transmembrane region" description="Helical" evidence="1">
    <location>
        <begin position="187"/>
        <end position="205"/>
    </location>
</feature>
<dbReference type="eggNOG" id="ENOG502RUMN">
    <property type="taxonomic scope" value="Eukaryota"/>
</dbReference>
<sequence length="259" mass="28635">MFLRERHLEDDPSAIIDDTNESGGANWNWTLSRCCGDEELVFLSLMCGYLLANFFLWNTALLKPMKLIAVFVHEMSHATACWMTGGKVTAIEVYNNEGGVTKYQGGKRCFIIPAGYLGCAFWGSVFVVLSGDRTAALISACVFLLALVVSLFFAPNKVMVMLSIGFIVLTGGFILLDRFVFNPLLQYLTLYYGVFIGSFSVYDIYDDLITRTVEGSDAHACHQLIPCCIPRCVGLQFAIVALGFQALGLYMALVWMVST</sequence>
<gene>
    <name evidence="2" type="ORF">THAPSDRAFT_268172</name>
</gene>
<organism evidence="2 3">
    <name type="scientific">Thalassiosira pseudonana</name>
    <name type="common">Marine diatom</name>
    <name type="synonym">Cyclotella nana</name>
    <dbReference type="NCBI Taxonomy" id="35128"/>
    <lineage>
        <taxon>Eukaryota</taxon>
        <taxon>Sar</taxon>
        <taxon>Stramenopiles</taxon>
        <taxon>Ochrophyta</taxon>
        <taxon>Bacillariophyta</taxon>
        <taxon>Coscinodiscophyceae</taxon>
        <taxon>Thalassiosirophycidae</taxon>
        <taxon>Thalassiosirales</taxon>
        <taxon>Thalassiosiraceae</taxon>
        <taxon>Thalassiosira</taxon>
    </lineage>
</organism>
<protein>
    <submittedName>
        <fullName evidence="2">Uncharacterized protein</fullName>
    </submittedName>
</protein>
<dbReference type="STRING" id="35128.B8BTH3"/>
<feature type="transmembrane region" description="Helical" evidence="1">
    <location>
        <begin position="135"/>
        <end position="153"/>
    </location>
</feature>
<reference evidence="2 3" key="1">
    <citation type="journal article" date="2004" name="Science">
        <title>The genome of the diatom Thalassiosira pseudonana: ecology, evolution, and metabolism.</title>
        <authorList>
            <person name="Armbrust E.V."/>
            <person name="Berges J.A."/>
            <person name="Bowler C."/>
            <person name="Green B.R."/>
            <person name="Martinez D."/>
            <person name="Putnam N.H."/>
            <person name="Zhou S."/>
            <person name="Allen A.E."/>
            <person name="Apt K.E."/>
            <person name="Bechner M."/>
            <person name="Brzezinski M.A."/>
            <person name="Chaal B.K."/>
            <person name="Chiovitti A."/>
            <person name="Davis A.K."/>
            <person name="Demarest M.S."/>
            <person name="Detter J.C."/>
            <person name="Glavina T."/>
            <person name="Goodstein D."/>
            <person name="Hadi M.Z."/>
            <person name="Hellsten U."/>
            <person name="Hildebrand M."/>
            <person name="Jenkins B.D."/>
            <person name="Jurka J."/>
            <person name="Kapitonov V.V."/>
            <person name="Kroger N."/>
            <person name="Lau W.W."/>
            <person name="Lane T.W."/>
            <person name="Larimer F.W."/>
            <person name="Lippmeier J.C."/>
            <person name="Lucas S."/>
            <person name="Medina M."/>
            <person name="Montsant A."/>
            <person name="Obornik M."/>
            <person name="Parker M.S."/>
            <person name="Palenik B."/>
            <person name="Pazour G.J."/>
            <person name="Richardson P.M."/>
            <person name="Rynearson T.A."/>
            <person name="Saito M.A."/>
            <person name="Schwartz D.C."/>
            <person name="Thamatrakoln K."/>
            <person name="Valentin K."/>
            <person name="Vardi A."/>
            <person name="Wilkerson F.P."/>
            <person name="Rokhsar D.S."/>
        </authorList>
    </citation>
    <scope>NUCLEOTIDE SEQUENCE [LARGE SCALE GENOMIC DNA]</scope>
    <source>
        <strain evidence="2 3">CCMP1335</strain>
    </source>
</reference>
<keyword evidence="1" id="KW-0472">Membrane</keyword>
<keyword evidence="1" id="KW-1133">Transmembrane helix</keyword>
<dbReference type="GeneID" id="7442210"/>
<dbReference type="Pfam" id="PF13398">
    <property type="entry name" value="Peptidase_M50B"/>
    <property type="match status" value="1"/>
</dbReference>
<evidence type="ECO:0000313" key="3">
    <source>
        <dbReference type="Proteomes" id="UP000001449"/>
    </source>
</evidence>
<dbReference type="EMBL" id="CM000639">
    <property type="protein sequence ID" value="EED94601.1"/>
    <property type="molecule type" value="Genomic_DNA"/>
</dbReference>
<keyword evidence="1" id="KW-0812">Transmembrane</keyword>
<dbReference type="AlphaFoldDB" id="B8BTH3"/>
<dbReference type="PANTHER" id="PTHR33979:SF2">
    <property type="entry name" value="PEPTIDASE M50B-LIKE-DOMAIN-CONTAINING PROTEIN"/>
    <property type="match status" value="1"/>
</dbReference>
<feature type="transmembrane region" description="Helical" evidence="1">
    <location>
        <begin position="160"/>
        <end position="181"/>
    </location>
</feature>
<evidence type="ECO:0000256" key="1">
    <source>
        <dbReference type="SAM" id="Phobius"/>
    </source>
</evidence>
<feature type="transmembrane region" description="Helical" evidence="1">
    <location>
        <begin position="40"/>
        <end position="57"/>
    </location>
</feature>
<evidence type="ECO:0000313" key="2">
    <source>
        <dbReference type="EMBL" id="EED94601.1"/>
    </source>
</evidence>
<dbReference type="InParanoid" id="B8BTH3"/>
<proteinExistence type="predicted"/>
<feature type="transmembrane region" description="Helical" evidence="1">
    <location>
        <begin position="233"/>
        <end position="257"/>
    </location>
</feature>
<dbReference type="RefSeq" id="XP_002287158.1">
    <property type="nucleotide sequence ID" value="XM_002287122.1"/>
</dbReference>
<reference evidence="2 3" key="2">
    <citation type="journal article" date="2008" name="Nature">
        <title>The Phaeodactylum genome reveals the evolutionary history of diatom genomes.</title>
        <authorList>
            <person name="Bowler C."/>
            <person name="Allen A.E."/>
            <person name="Badger J.H."/>
            <person name="Grimwood J."/>
            <person name="Jabbari K."/>
            <person name="Kuo A."/>
            <person name="Maheswari U."/>
            <person name="Martens C."/>
            <person name="Maumus F."/>
            <person name="Otillar R.P."/>
            <person name="Rayko E."/>
            <person name="Salamov A."/>
            <person name="Vandepoele K."/>
            <person name="Beszteri B."/>
            <person name="Gruber A."/>
            <person name="Heijde M."/>
            <person name="Katinka M."/>
            <person name="Mock T."/>
            <person name="Valentin K."/>
            <person name="Verret F."/>
            <person name="Berges J.A."/>
            <person name="Brownlee C."/>
            <person name="Cadoret J.P."/>
            <person name="Chiovitti A."/>
            <person name="Choi C.J."/>
            <person name="Coesel S."/>
            <person name="De Martino A."/>
            <person name="Detter J.C."/>
            <person name="Durkin C."/>
            <person name="Falciatore A."/>
            <person name="Fournet J."/>
            <person name="Haruta M."/>
            <person name="Huysman M.J."/>
            <person name="Jenkins B.D."/>
            <person name="Jiroutova K."/>
            <person name="Jorgensen R.E."/>
            <person name="Joubert Y."/>
            <person name="Kaplan A."/>
            <person name="Kroger N."/>
            <person name="Kroth P.G."/>
            <person name="La Roche J."/>
            <person name="Lindquist E."/>
            <person name="Lommer M."/>
            <person name="Martin-Jezequel V."/>
            <person name="Lopez P.J."/>
            <person name="Lucas S."/>
            <person name="Mangogna M."/>
            <person name="McGinnis K."/>
            <person name="Medlin L.K."/>
            <person name="Montsant A."/>
            <person name="Oudot-Le Secq M.P."/>
            <person name="Napoli C."/>
            <person name="Obornik M."/>
            <person name="Parker M.S."/>
            <person name="Petit J.L."/>
            <person name="Porcel B.M."/>
            <person name="Poulsen N."/>
            <person name="Robison M."/>
            <person name="Rychlewski L."/>
            <person name="Rynearson T.A."/>
            <person name="Schmutz J."/>
            <person name="Shapiro H."/>
            <person name="Siaut M."/>
            <person name="Stanley M."/>
            <person name="Sussman M.R."/>
            <person name="Taylor A.R."/>
            <person name="Vardi A."/>
            <person name="von Dassow P."/>
            <person name="Vyverman W."/>
            <person name="Willis A."/>
            <person name="Wyrwicz L.S."/>
            <person name="Rokhsar D.S."/>
            <person name="Weissenbach J."/>
            <person name="Armbrust E.V."/>
            <person name="Green B.R."/>
            <person name="Van de Peer Y."/>
            <person name="Grigoriev I.V."/>
        </authorList>
    </citation>
    <scope>NUCLEOTIDE SEQUENCE [LARGE SCALE GENOMIC DNA]</scope>
    <source>
        <strain evidence="2 3">CCMP1335</strain>
    </source>
</reference>
<dbReference type="InterPro" id="IPR049500">
    <property type="entry name" value="Peptidase_M50B-like"/>
</dbReference>
<dbReference type="KEGG" id="tps:THAPSDRAFT_268172"/>
<dbReference type="PANTHER" id="PTHR33979">
    <property type="entry name" value="OS02G0221600 PROTEIN"/>
    <property type="match status" value="1"/>
</dbReference>
<dbReference type="PaxDb" id="35128-Thaps268172"/>
<dbReference type="Proteomes" id="UP000001449">
    <property type="component" value="Chromosome 2"/>
</dbReference>
<name>B8BTH3_THAPS</name>